<keyword evidence="6" id="KW-0472">Membrane</keyword>
<evidence type="ECO:0000256" key="5">
    <source>
        <dbReference type="ARBA" id="ARBA00023180"/>
    </source>
</evidence>
<evidence type="ECO:0000256" key="4">
    <source>
        <dbReference type="ARBA" id="ARBA00022729"/>
    </source>
</evidence>
<keyword evidence="6" id="KW-1133">Transmembrane helix</keyword>
<name>A0ABR2IT80_9PEZI</name>
<proteinExistence type="inferred from homology"/>
<dbReference type="PANTHER" id="PTHR13234">
    <property type="entry name" value="GAMMA-INTERFERON INDUCIBLE LYSOSOMAL THIOL REDUCTASE GILT"/>
    <property type="match status" value="1"/>
</dbReference>
<evidence type="ECO:0000313" key="7">
    <source>
        <dbReference type="EMBL" id="KAK8868027.1"/>
    </source>
</evidence>
<dbReference type="InterPro" id="IPR004911">
    <property type="entry name" value="Interferon-induced_GILT"/>
</dbReference>
<reference evidence="7 8" key="1">
    <citation type="journal article" date="2024" name="IMA Fungus">
        <title>Apiospora arundinis, a panoply of carbohydrate-active enzymes and secondary metabolites.</title>
        <authorList>
            <person name="Sorensen T."/>
            <person name="Petersen C."/>
            <person name="Muurmann A.T."/>
            <person name="Christiansen J.V."/>
            <person name="Brundto M.L."/>
            <person name="Overgaard C.K."/>
            <person name="Boysen A.T."/>
            <person name="Wollenberg R.D."/>
            <person name="Larsen T.O."/>
            <person name="Sorensen J.L."/>
            <person name="Nielsen K.L."/>
            <person name="Sondergaard T.E."/>
        </authorList>
    </citation>
    <scope>NUCLEOTIDE SEQUENCE [LARGE SCALE GENOMIC DNA]</scope>
    <source>
        <strain evidence="7 8">AAU 773</strain>
    </source>
</reference>
<evidence type="ECO:0000256" key="2">
    <source>
        <dbReference type="ARBA" id="ARBA00005679"/>
    </source>
</evidence>
<comment type="caution">
    <text evidence="7">The sequence shown here is derived from an EMBL/GenBank/DDBJ whole genome shotgun (WGS) entry which is preliminary data.</text>
</comment>
<gene>
    <name evidence="7" type="ORF">PGQ11_006605</name>
</gene>
<dbReference type="Proteomes" id="UP001390339">
    <property type="component" value="Unassembled WGS sequence"/>
</dbReference>
<evidence type="ECO:0008006" key="9">
    <source>
        <dbReference type="Google" id="ProtNLM"/>
    </source>
</evidence>
<accession>A0ABR2IT80</accession>
<organism evidence="7 8">
    <name type="scientific">Apiospora arundinis</name>
    <dbReference type="NCBI Taxonomy" id="335852"/>
    <lineage>
        <taxon>Eukaryota</taxon>
        <taxon>Fungi</taxon>
        <taxon>Dikarya</taxon>
        <taxon>Ascomycota</taxon>
        <taxon>Pezizomycotina</taxon>
        <taxon>Sordariomycetes</taxon>
        <taxon>Xylariomycetidae</taxon>
        <taxon>Amphisphaeriales</taxon>
        <taxon>Apiosporaceae</taxon>
        <taxon>Apiospora</taxon>
    </lineage>
</organism>
<dbReference type="EMBL" id="JAPCWZ010000004">
    <property type="protein sequence ID" value="KAK8868027.1"/>
    <property type="molecule type" value="Genomic_DNA"/>
</dbReference>
<dbReference type="PANTHER" id="PTHR13234:SF8">
    <property type="entry name" value="GAMMA-INTERFERON-INDUCIBLE LYSOSOMAL THIOL REDUCTASE"/>
    <property type="match status" value="1"/>
</dbReference>
<evidence type="ECO:0000256" key="1">
    <source>
        <dbReference type="ARBA" id="ARBA00004613"/>
    </source>
</evidence>
<keyword evidence="8" id="KW-1185">Reference proteome</keyword>
<keyword evidence="4" id="KW-0732">Signal</keyword>
<evidence type="ECO:0000256" key="6">
    <source>
        <dbReference type="SAM" id="Phobius"/>
    </source>
</evidence>
<sequence>MASHISLPSRDEKRPIRSRSARRARSWIVIPIALIVLYTVYSIQTAAAIPVNKWTSSATTSNPKKPTTAAAAAATPKAHQAGALVPLEAHIMSKCPDAKDCLKEMILPAMMRVYEKVNFTLSYIGKTTENDGVECKHGPEECMGNIIELCATHLYPDPKISLGFTMCLTRDYKDIPQRELVEDCALEHGIDFEKLNNCAAQDDGAFGMRMLRDSVSRSAAAGVTKSCTVRLNEEIYCIRDGGEWKDCPSGSGVSDLVIAVEKLYGRS</sequence>
<comment type="similarity">
    <text evidence="2">Belongs to the GILT family.</text>
</comment>
<evidence type="ECO:0000313" key="8">
    <source>
        <dbReference type="Proteomes" id="UP001390339"/>
    </source>
</evidence>
<comment type="subcellular location">
    <subcellularLocation>
        <location evidence="1">Secreted</location>
    </subcellularLocation>
</comment>
<keyword evidence="6" id="KW-0812">Transmembrane</keyword>
<feature type="transmembrane region" description="Helical" evidence="6">
    <location>
        <begin position="24"/>
        <end position="43"/>
    </location>
</feature>
<keyword evidence="5" id="KW-0325">Glycoprotein</keyword>
<evidence type="ECO:0000256" key="3">
    <source>
        <dbReference type="ARBA" id="ARBA00022525"/>
    </source>
</evidence>
<dbReference type="Pfam" id="PF03227">
    <property type="entry name" value="GILT"/>
    <property type="match status" value="1"/>
</dbReference>
<protein>
    <recommendedName>
        <fullName evidence="9">Gamma interferon inducible lysosomal thiol reductase</fullName>
    </recommendedName>
</protein>
<keyword evidence="3" id="KW-0964">Secreted</keyword>